<dbReference type="InterPro" id="IPR011010">
    <property type="entry name" value="DNA_brk_join_enz"/>
</dbReference>
<keyword evidence="3" id="KW-1185">Reference proteome</keyword>
<gene>
    <name evidence="2" type="ORF">HNQ55_003287</name>
</gene>
<organism evidence="2 3">
    <name type="scientific">Thalassotalea piscium</name>
    <dbReference type="NCBI Taxonomy" id="1230533"/>
    <lineage>
        <taxon>Bacteria</taxon>
        <taxon>Pseudomonadati</taxon>
        <taxon>Pseudomonadota</taxon>
        <taxon>Gammaproteobacteria</taxon>
        <taxon>Alteromonadales</taxon>
        <taxon>Colwelliaceae</taxon>
        <taxon>Thalassotalea</taxon>
    </lineage>
</organism>
<dbReference type="GO" id="GO:0015074">
    <property type="term" value="P:DNA integration"/>
    <property type="evidence" value="ECO:0007669"/>
    <property type="project" value="InterPro"/>
</dbReference>
<dbReference type="AlphaFoldDB" id="A0A7X0TV32"/>
<dbReference type="RefSeq" id="WP_184426169.1">
    <property type="nucleotide sequence ID" value="NZ_BAABLB010000034.1"/>
</dbReference>
<reference evidence="2 3" key="1">
    <citation type="submission" date="2020-08" db="EMBL/GenBank/DDBJ databases">
        <title>Genomic Encyclopedia of Type Strains, Phase IV (KMG-IV): sequencing the most valuable type-strain genomes for metagenomic binning, comparative biology and taxonomic classification.</title>
        <authorList>
            <person name="Goeker M."/>
        </authorList>
    </citation>
    <scope>NUCLEOTIDE SEQUENCE [LARGE SCALE GENOMIC DNA]</scope>
    <source>
        <strain evidence="2 3">DSM 26287</strain>
    </source>
</reference>
<dbReference type="SUPFAM" id="SSF56349">
    <property type="entry name" value="DNA breaking-rejoining enzymes"/>
    <property type="match status" value="1"/>
</dbReference>
<proteinExistence type="predicted"/>
<comment type="caution">
    <text evidence="2">The sequence shown here is derived from an EMBL/GenBank/DDBJ whole genome shotgun (WGS) entry which is preliminary data.</text>
</comment>
<evidence type="ECO:0000256" key="1">
    <source>
        <dbReference type="ARBA" id="ARBA00023172"/>
    </source>
</evidence>
<dbReference type="Proteomes" id="UP000537141">
    <property type="component" value="Unassembled WGS sequence"/>
</dbReference>
<accession>A0A7X0TV32</accession>
<name>A0A7X0TV32_9GAMM</name>
<sequence length="228" mass="26648">MSLFHVFTDKDICQLIDVNSYGKHKVKNEYLINQLMYLALSLTEHNLLKVHDLINEKGEVYRKFAIPKEYTKHLEERVIELPEKFILSVEKYLEWYVKQDIPSEYRHNLHTYRGLSEDAPMLLNDEFKEYKLTKNKSPNGARLQPNNLRNKVKSLLSKAGLEWATFSTFSDSLIIYLHKNNAPVQDIIKAFAFRGRETVLNRINGNVVTLGEAINKVYERVPVTGYKK</sequence>
<protein>
    <submittedName>
        <fullName evidence="2">Integrase</fullName>
    </submittedName>
</protein>
<dbReference type="Gene3D" id="1.10.443.10">
    <property type="entry name" value="Intergrase catalytic core"/>
    <property type="match status" value="1"/>
</dbReference>
<dbReference type="GO" id="GO:0006310">
    <property type="term" value="P:DNA recombination"/>
    <property type="evidence" value="ECO:0007669"/>
    <property type="project" value="UniProtKB-KW"/>
</dbReference>
<evidence type="ECO:0000313" key="2">
    <source>
        <dbReference type="EMBL" id="MBB6544754.1"/>
    </source>
</evidence>
<keyword evidence="1" id="KW-0233">DNA recombination</keyword>
<dbReference type="GO" id="GO:0003677">
    <property type="term" value="F:DNA binding"/>
    <property type="evidence" value="ECO:0007669"/>
    <property type="project" value="InterPro"/>
</dbReference>
<dbReference type="InterPro" id="IPR013762">
    <property type="entry name" value="Integrase-like_cat_sf"/>
</dbReference>
<dbReference type="EMBL" id="JACHHU010000036">
    <property type="protein sequence ID" value="MBB6544754.1"/>
    <property type="molecule type" value="Genomic_DNA"/>
</dbReference>
<evidence type="ECO:0000313" key="3">
    <source>
        <dbReference type="Proteomes" id="UP000537141"/>
    </source>
</evidence>